<dbReference type="InterPro" id="IPR009056">
    <property type="entry name" value="Cyt_c-like_dom"/>
</dbReference>
<accession>A0A517U6J8</accession>
<dbReference type="InterPro" id="IPR036439">
    <property type="entry name" value="Dockerin_dom_sf"/>
</dbReference>
<dbReference type="SUPFAM" id="SSF63446">
    <property type="entry name" value="Type I dockerin domain"/>
    <property type="match status" value="1"/>
</dbReference>
<evidence type="ECO:0000259" key="9">
    <source>
        <dbReference type="PROSITE" id="PS51007"/>
    </source>
</evidence>
<keyword evidence="11" id="KW-1185">Reference proteome</keyword>
<evidence type="ECO:0000256" key="7">
    <source>
        <dbReference type="PROSITE-ProRule" id="PRU00433"/>
    </source>
</evidence>
<dbReference type="Proteomes" id="UP000317909">
    <property type="component" value="Chromosome"/>
</dbReference>
<dbReference type="PROSITE" id="PS00018">
    <property type="entry name" value="EF_HAND_1"/>
    <property type="match status" value="1"/>
</dbReference>
<dbReference type="InterPro" id="IPR018247">
    <property type="entry name" value="EF_Hand_1_Ca_BS"/>
</dbReference>
<dbReference type="Gene3D" id="1.10.760.10">
    <property type="entry name" value="Cytochrome c-like domain"/>
    <property type="match status" value="2"/>
</dbReference>
<evidence type="ECO:0000256" key="4">
    <source>
        <dbReference type="ARBA" id="ARBA00022729"/>
    </source>
</evidence>
<evidence type="ECO:0000313" key="10">
    <source>
        <dbReference type="EMBL" id="QDT76257.1"/>
    </source>
</evidence>
<keyword evidence="2 7" id="KW-0349">Heme</keyword>
<evidence type="ECO:0000256" key="6">
    <source>
        <dbReference type="ARBA" id="ARBA00023004"/>
    </source>
</evidence>
<keyword evidence="6 7" id="KW-0408">Iron</keyword>
<protein>
    <submittedName>
        <fullName evidence="10">Cytochrome c551 peroxidase</fullName>
        <ecNumber evidence="10">1.11.1.5</ecNumber>
    </submittedName>
</protein>
<name>A0A517U6J8_9BACT</name>
<gene>
    <name evidence="10" type="primary">ccp_2</name>
    <name evidence="10" type="ORF">I41_55070</name>
</gene>
<dbReference type="GO" id="GO:0046872">
    <property type="term" value="F:metal ion binding"/>
    <property type="evidence" value="ECO:0007669"/>
    <property type="project" value="UniProtKB-KW"/>
</dbReference>
<sequence precursor="true">MTRLRRTGIFALIAVAVCGPRALRAASPGVPALPATTADYVKYAITDLPNHFKNGAVASLNNTPATNPITNAGATLGRVLFYDDRLSHNDGLSCSSCHKQQNDFSDPATKSLGFEGGLTGRHSMGLSNGAYYQNGKFFWNQRANTLEDQVLMPIQDPVEMGTNLTELTAELAATTFYPTLFQNAFGTPEVTSERISKSLAQFVRSMVSYKSKFDDAVEAGTPGAPNYAAAGYTAQEIEGAGLFHGAGRCNQCHVTAAQVGDAPRNIGLDATNAADIGVNPPGVGQFKTPSLRNAEVRDGYMHDGRFTSLEDVVNFYSTGIQNNPNLDARLRVAGGQPFRPDFTAEQKAALVAFLKTLTDQSFLTNELFSDPFVQLAGDFDNNGAVDGNDLAIWKTAFGSTGAADADGDGDSDGADYLAWQRNFGLTWQDMASSLTAATAAVPEPNAVAVLALAAAGLLPLHQRRRL</sequence>
<dbReference type="Pfam" id="PF03150">
    <property type="entry name" value="CCP_MauG"/>
    <property type="match status" value="1"/>
</dbReference>
<evidence type="ECO:0000256" key="3">
    <source>
        <dbReference type="ARBA" id="ARBA00022723"/>
    </source>
</evidence>
<evidence type="ECO:0000256" key="1">
    <source>
        <dbReference type="ARBA" id="ARBA00004196"/>
    </source>
</evidence>
<dbReference type="EMBL" id="CP036339">
    <property type="protein sequence ID" value="QDT76257.1"/>
    <property type="molecule type" value="Genomic_DNA"/>
</dbReference>
<keyword evidence="10" id="KW-0575">Peroxidase</keyword>
<dbReference type="EC" id="1.11.1.5" evidence="10"/>
<dbReference type="InterPro" id="IPR036909">
    <property type="entry name" value="Cyt_c-like_dom_sf"/>
</dbReference>
<dbReference type="Gene3D" id="1.10.1330.10">
    <property type="entry name" value="Dockerin domain"/>
    <property type="match status" value="1"/>
</dbReference>
<dbReference type="RefSeq" id="WP_145436089.1">
    <property type="nucleotide sequence ID" value="NZ_CP036339.1"/>
</dbReference>
<evidence type="ECO:0000256" key="5">
    <source>
        <dbReference type="ARBA" id="ARBA00023002"/>
    </source>
</evidence>
<comment type="subcellular location">
    <subcellularLocation>
        <location evidence="1">Cell envelope</location>
    </subcellularLocation>
</comment>
<dbReference type="GO" id="GO:0009055">
    <property type="term" value="F:electron transfer activity"/>
    <property type="evidence" value="ECO:0007669"/>
    <property type="project" value="InterPro"/>
</dbReference>
<keyword evidence="3 7" id="KW-0479">Metal-binding</keyword>
<keyword evidence="4 8" id="KW-0732">Signal</keyword>
<dbReference type="PROSITE" id="PS51007">
    <property type="entry name" value="CYTC"/>
    <property type="match status" value="1"/>
</dbReference>
<feature type="signal peptide" evidence="8">
    <location>
        <begin position="1"/>
        <end position="25"/>
    </location>
</feature>
<dbReference type="PANTHER" id="PTHR30600:SF10">
    <property type="entry name" value="BLL6722 PROTEIN"/>
    <property type="match status" value="1"/>
</dbReference>
<dbReference type="SUPFAM" id="SSF46626">
    <property type="entry name" value="Cytochrome c"/>
    <property type="match status" value="2"/>
</dbReference>
<organism evidence="10 11">
    <name type="scientific">Lacipirellula limnantheis</name>
    <dbReference type="NCBI Taxonomy" id="2528024"/>
    <lineage>
        <taxon>Bacteria</taxon>
        <taxon>Pseudomonadati</taxon>
        <taxon>Planctomycetota</taxon>
        <taxon>Planctomycetia</taxon>
        <taxon>Pirellulales</taxon>
        <taxon>Lacipirellulaceae</taxon>
        <taxon>Lacipirellula</taxon>
    </lineage>
</organism>
<keyword evidence="5 10" id="KW-0560">Oxidoreductase</keyword>
<dbReference type="KEGG" id="llh:I41_55070"/>
<dbReference type="InterPro" id="IPR051395">
    <property type="entry name" value="Cytochrome_c_Peroxidase/MauG"/>
</dbReference>
<dbReference type="GO" id="GO:0030313">
    <property type="term" value="C:cell envelope"/>
    <property type="evidence" value="ECO:0007669"/>
    <property type="project" value="UniProtKB-SubCell"/>
</dbReference>
<dbReference type="GO" id="GO:0020037">
    <property type="term" value="F:heme binding"/>
    <property type="evidence" value="ECO:0007669"/>
    <property type="project" value="InterPro"/>
</dbReference>
<evidence type="ECO:0000256" key="8">
    <source>
        <dbReference type="SAM" id="SignalP"/>
    </source>
</evidence>
<feature type="domain" description="Cytochrome c" evidence="9">
    <location>
        <begin position="234"/>
        <end position="358"/>
    </location>
</feature>
<dbReference type="GO" id="GO:0004130">
    <property type="term" value="F:cytochrome-c peroxidase activity"/>
    <property type="evidence" value="ECO:0007669"/>
    <property type="project" value="UniProtKB-EC"/>
</dbReference>
<dbReference type="GO" id="GO:0000272">
    <property type="term" value="P:polysaccharide catabolic process"/>
    <property type="evidence" value="ECO:0007669"/>
    <property type="project" value="InterPro"/>
</dbReference>
<dbReference type="AlphaFoldDB" id="A0A517U6J8"/>
<reference evidence="10 11" key="1">
    <citation type="submission" date="2019-02" db="EMBL/GenBank/DDBJ databases">
        <title>Deep-cultivation of Planctomycetes and their phenomic and genomic characterization uncovers novel biology.</title>
        <authorList>
            <person name="Wiegand S."/>
            <person name="Jogler M."/>
            <person name="Boedeker C."/>
            <person name="Pinto D."/>
            <person name="Vollmers J."/>
            <person name="Rivas-Marin E."/>
            <person name="Kohn T."/>
            <person name="Peeters S.H."/>
            <person name="Heuer A."/>
            <person name="Rast P."/>
            <person name="Oberbeckmann S."/>
            <person name="Bunk B."/>
            <person name="Jeske O."/>
            <person name="Meyerdierks A."/>
            <person name="Storesund J.E."/>
            <person name="Kallscheuer N."/>
            <person name="Luecker S."/>
            <person name="Lage O.M."/>
            <person name="Pohl T."/>
            <person name="Merkel B.J."/>
            <person name="Hornburger P."/>
            <person name="Mueller R.-W."/>
            <person name="Bruemmer F."/>
            <person name="Labrenz M."/>
            <person name="Spormann A.M."/>
            <person name="Op den Camp H."/>
            <person name="Overmann J."/>
            <person name="Amann R."/>
            <person name="Jetten M.S.M."/>
            <person name="Mascher T."/>
            <person name="Medema M.H."/>
            <person name="Devos D.P."/>
            <person name="Kaster A.-K."/>
            <person name="Ovreas L."/>
            <person name="Rohde M."/>
            <person name="Galperin M.Y."/>
            <person name="Jogler C."/>
        </authorList>
    </citation>
    <scope>NUCLEOTIDE SEQUENCE [LARGE SCALE GENOMIC DNA]</scope>
    <source>
        <strain evidence="10 11">I41</strain>
    </source>
</reference>
<dbReference type="PANTHER" id="PTHR30600">
    <property type="entry name" value="CYTOCHROME C PEROXIDASE-RELATED"/>
    <property type="match status" value="1"/>
</dbReference>
<evidence type="ECO:0000256" key="2">
    <source>
        <dbReference type="ARBA" id="ARBA00022617"/>
    </source>
</evidence>
<dbReference type="InterPro" id="IPR004852">
    <property type="entry name" value="Di-haem_cyt_c_peroxidsae"/>
</dbReference>
<evidence type="ECO:0000313" key="11">
    <source>
        <dbReference type="Proteomes" id="UP000317909"/>
    </source>
</evidence>
<proteinExistence type="predicted"/>
<dbReference type="OrthoDB" id="9772811at2"/>
<feature type="chain" id="PRO_5021972761" evidence="8">
    <location>
        <begin position="26"/>
        <end position="466"/>
    </location>
</feature>